<dbReference type="InterPro" id="IPR042426">
    <property type="entry name" value="CDPF1"/>
</dbReference>
<comment type="similarity">
    <text evidence="1">Belongs to the CDPF1 family.</text>
</comment>
<feature type="compositionally biased region" description="Low complexity" evidence="3">
    <location>
        <begin position="1"/>
        <end position="15"/>
    </location>
</feature>
<dbReference type="Proteomes" id="UP000053097">
    <property type="component" value="Unassembled WGS sequence"/>
</dbReference>
<evidence type="ECO:0000313" key="5">
    <source>
        <dbReference type="EMBL" id="EZA59883.1"/>
    </source>
</evidence>
<dbReference type="OMA" id="YKDEMYY"/>
<organism evidence="5 6">
    <name type="scientific">Ooceraea biroi</name>
    <name type="common">Clonal raider ant</name>
    <name type="synonym">Cerapachys biroi</name>
    <dbReference type="NCBI Taxonomy" id="2015173"/>
    <lineage>
        <taxon>Eukaryota</taxon>
        <taxon>Metazoa</taxon>
        <taxon>Ecdysozoa</taxon>
        <taxon>Arthropoda</taxon>
        <taxon>Hexapoda</taxon>
        <taxon>Insecta</taxon>
        <taxon>Pterygota</taxon>
        <taxon>Neoptera</taxon>
        <taxon>Endopterygota</taxon>
        <taxon>Hymenoptera</taxon>
        <taxon>Apocrita</taxon>
        <taxon>Aculeata</taxon>
        <taxon>Formicoidea</taxon>
        <taxon>Formicidae</taxon>
        <taxon>Dorylinae</taxon>
        <taxon>Ooceraea</taxon>
    </lineage>
</organism>
<dbReference type="AlphaFoldDB" id="A0A026WV90"/>
<accession>A0A026WV90</accession>
<dbReference type="InterPro" id="IPR018785">
    <property type="entry name" value="CDPF1_dom"/>
</dbReference>
<keyword evidence="6" id="KW-1185">Reference proteome</keyword>
<evidence type="ECO:0000256" key="3">
    <source>
        <dbReference type="SAM" id="MobiDB-lite"/>
    </source>
</evidence>
<proteinExistence type="inferred from homology"/>
<dbReference type="EMBL" id="KK107087">
    <property type="protein sequence ID" value="EZA59883.1"/>
    <property type="molecule type" value="Genomic_DNA"/>
</dbReference>
<feature type="domain" description="Cysteine-rich DPF motif" evidence="4">
    <location>
        <begin position="46"/>
        <end position="137"/>
    </location>
</feature>
<evidence type="ECO:0000259" key="4">
    <source>
        <dbReference type="Pfam" id="PF10170"/>
    </source>
</evidence>
<feature type="compositionally biased region" description="Polar residues" evidence="3">
    <location>
        <begin position="22"/>
        <end position="31"/>
    </location>
</feature>
<reference evidence="5 6" key="1">
    <citation type="journal article" date="2014" name="Curr. Biol.">
        <title>The genome of the clonal raider ant Cerapachys biroi.</title>
        <authorList>
            <person name="Oxley P.R."/>
            <person name="Ji L."/>
            <person name="Fetter-Pruneda I."/>
            <person name="McKenzie S.K."/>
            <person name="Li C."/>
            <person name="Hu H."/>
            <person name="Zhang G."/>
            <person name="Kronauer D.J."/>
        </authorList>
    </citation>
    <scope>NUCLEOTIDE SEQUENCE [LARGE SCALE GENOMIC DNA]</scope>
</reference>
<dbReference type="PANTHER" id="PTHR31849:SF1">
    <property type="entry name" value="CYSTEINE-RICH DPF MOTIF DOMAIN-CONTAINING PROTEIN 1"/>
    <property type="match status" value="1"/>
</dbReference>
<protein>
    <recommendedName>
        <fullName evidence="2">Cysteine-rich DPF motif domain-containing protein 1</fullName>
    </recommendedName>
</protein>
<dbReference type="PRINTS" id="PR01995">
    <property type="entry name" value="UPF0595"/>
</dbReference>
<dbReference type="STRING" id="2015173.A0A026WV90"/>
<gene>
    <name evidence="5" type="ORF">X777_16086</name>
</gene>
<sequence>MMRGVAGAEPEGEPGASKETRQATSTKNRQTTSDERVASVRETLIFTCSICNLKERYDYKGARPPFARQLLYSEDCYVMKDPFSPPNKGEILVVGADCSKCKRAVCSTCSIYYARRFCLECASGELQNLPLQLHGKIRSLAKR</sequence>
<name>A0A026WV90_OOCBI</name>
<dbReference type="PANTHER" id="PTHR31849">
    <property type="entry name" value="CYSTEINE-RICH PDF MOTIF DOMAIN-CONTAINING PROTEIN 1"/>
    <property type="match status" value="1"/>
</dbReference>
<feature type="region of interest" description="Disordered" evidence="3">
    <location>
        <begin position="1"/>
        <end position="35"/>
    </location>
</feature>
<evidence type="ECO:0000256" key="1">
    <source>
        <dbReference type="ARBA" id="ARBA00007917"/>
    </source>
</evidence>
<dbReference type="Pfam" id="PF10170">
    <property type="entry name" value="C6_DPF"/>
    <property type="match status" value="1"/>
</dbReference>
<evidence type="ECO:0000313" key="6">
    <source>
        <dbReference type="Proteomes" id="UP000053097"/>
    </source>
</evidence>
<evidence type="ECO:0000256" key="2">
    <source>
        <dbReference type="ARBA" id="ARBA00014801"/>
    </source>
</evidence>
<dbReference type="OrthoDB" id="191995at2759"/>